<evidence type="ECO:0000313" key="2">
    <source>
        <dbReference type="EMBL" id="EUA90404.1"/>
    </source>
</evidence>
<comment type="caution">
    <text evidence="2">The sequence shown here is derived from an EMBL/GenBank/DDBJ whole genome shotgun (WGS) entry which is preliminary data.</text>
</comment>
<accession>A0ABN0R060</accession>
<evidence type="ECO:0000256" key="1">
    <source>
        <dbReference type="SAM" id="MobiDB-lite"/>
    </source>
</evidence>
<evidence type="ECO:0000313" key="3">
    <source>
        <dbReference type="Proteomes" id="UP000020681"/>
    </source>
</evidence>
<gene>
    <name evidence="2" type="ORF">I551_3197</name>
</gene>
<proteinExistence type="predicted"/>
<dbReference type="Proteomes" id="UP000020681">
    <property type="component" value="Unassembled WGS sequence"/>
</dbReference>
<sequence length="72" mass="7761">MRVRRREVGGPFRPTATRDPSTRTRCRARAASRAADYAGGRLAGGQRTQPVMACSRSTAATVANLGWRRGDG</sequence>
<protein>
    <submittedName>
        <fullName evidence="2">Phenolpthiocerol synthesis type-I polyketide synthase ppsc domain protein</fullName>
    </submittedName>
</protein>
<name>A0ABN0R060_MYCUL</name>
<feature type="region of interest" description="Disordered" evidence="1">
    <location>
        <begin position="1"/>
        <end position="26"/>
    </location>
</feature>
<dbReference type="EMBL" id="JAOL01000105">
    <property type="protein sequence ID" value="EUA90404.1"/>
    <property type="molecule type" value="Genomic_DNA"/>
</dbReference>
<organism evidence="2 3">
    <name type="scientific">Mycobacterium ulcerans str. Harvey</name>
    <dbReference type="NCBI Taxonomy" id="1299332"/>
    <lineage>
        <taxon>Bacteria</taxon>
        <taxon>Bacillati</taxon>
        <taxon>Actinomycetota</taxon>
        <taxon>Actinomycetes</taxon>
        <taxon>Mycobacteriales</taxon>
        <taxon>Mycobacteriaceae</taxon>
        <taxon>Mycobacterium</taxon>
        <taxon>Mycobacterium ulcerans group</taxon>
    </lineage>
</organism>
<keyword evidence="3" id="KW-1185">Reference proteome</keyword>
<reference evidence="2 3" key="1">
    <citation type="submission" date="2014-01" db="EMBL/GenBank/DDBJ databases">
        <authorList>
            <person name="Dobos K."/>
            <person name="Lenaerts A."/>
            <person name="Ordway D."/>
            <person name="DeGroote M.A."/>
            <person name="Parker T."/>
            <person name="Sizemore C."/>
            <person name="Tallon L.J."/>
            <person name="Sadzewicz L.K."/>
            <person name="Sengamalay N."/>
            <person name="Fraser C.M."/>
            <person name="Hine E."/>
            <person name="Shefchek K.A."/>
            <person name="Das S.P."/>
            <person name="Tettelin H."/>
        </authorList>
    </citation>
    <scope>NUCLEOTIDE SEQUENCE [LARGE SCALE GENOMIC DNA]</scope>
    <source>
        <strain evidence="2 3">Harvey</strain>
    </source>
</reference>